<keyword evidence="3" id="KW-0812">Transmembrane</keyword>
<dbReference type="AlphaFoldDB" id="E2BEY3"/>
<dbReference type="STRING" id="610380.E2BEY3"/>
<keyword evidence="3" id="KW-0472">Membrane</keyword>
<feature type="compositionally biased region" description="Basic and acidic residues" evidence="2">
    <location>
        <begin position="163"/>
        <end position="172"/>
    </location>
</feature>
<feature type="compositionally biased region" description="Basic residues" evidence="2">
    <location>
        <begin position="148"/>
        <end position="157"/>
    </location>
</feature>
<organism evidence="5">
    <name type="scientific">Harpegnathos saltator</name>
    <name type="common">Jerdon's jumping ant</name>
    <dbReference type="NCBI Taxonomy" id="610380"/>
    <lineage>
        <taxon>Eukaryota</taxon>
        <taxon>Metazoa</taxon>
        <taxon>Ecdysozoa</taxon>
        <taxon>Arthropoda</taxon>
        <taxon>Hexapoda</taxon>
        <taxon>Insecta</taxon>
        <taxon>Pterygota</taxon>
        <taxon>Neoptera</taxon>
        <taxon>Endopterygota</taxon>
        <taxon>Hymenoptera</taxon>
        <taxon>Apocrita</taxon>
        <taxon>Aculeata</taxon>
        <taxon>Formicoidea</taxon>
        <taxon>Formicidae</taxon>
        <taxon>Ponerinae</taxon>
        <taxon>Ponerini</taxon>
        <taxon>Harpegnathos</taxon>
    </lineage>
</organism>
<name>E2BEY3_HARSA</name>
<evidence type="ECO:0000256" key="2">
    <source>
        <dbReference type="SAM" id="MobiDB-lite"/>
    </source>
</evidence>
<keyword evidence="1" id="KW-0175">Coiled coil</keyword>
<keyword evidence="3" id="KW-1133">Transmembrane helix</keyword>
<evidence type="ECO:0000313" key="4">
    <source>
        <dbReference type="EMBL" id="EFN85748.1"/>
    </source>
</evidence>
<gene>
    <name evidence="4" type="ORF">EAI_09908</name>
</gene>
<reference evidence="4 5" key="1">
    <citation type="journal article" date="2010" name="Science">
        <title>Genomic comparison of the ants Camponotus floridanus and Harpegnathos saltator.</title>
        <authorList>
            <person name="Bonasio R."/>
            <person name="Zhang G."/>
            <person name="Ye C."/>
            <person name="Mutti N.S."/>
            <person name="Fang X."/>
            <person name="Qin N."/>
            <person name="Donahue G."/>
            <person name="Yang P."/>
            <person name="Li Q."/>
            <person name="Li C."/>
            <person name="Zhang P."/>
            <person name="Huang Z."/>
            <person name="Berger S.L."/>
            <person name="Reinberg D."/>
            <person name="Wang J."/>
            <person name="Liebig J."/>
        </authorList>
    </citation>
    <scope>NUCLEOTIDE SEQUENCE [LARGE SCALE GENOMIC DNA]</scope>
    <source>
        <strain evidence="4 5">R22 G/1</strain>
    </source>
</reference>
<dbReference type="Proteomes" id="UP000008237">
    <property type="component" value="Unassembled WGS sequence"/>
</dbReference>
<evidence type="ECO:0000256" key="3">
    <source>
        <dbReference type="SAM" id="Phobius"/>
    </source>
</evidence>
<dbReference type="OrthoDB" id="8197295at2759"/>
<dbReference type="OMA" id="MDINHQD"/>
<feature type="compositionally biased region" description="Pro residues" evidence="2">
    <location>
        <begin position="95"/>
        <end position="104"/>
    </location>
</feature>
<dbReference type="InParanoid" id="E2BEY3"/>
<sequence>MSDVNRGRDDRSPSAASFERIILYVEDFAAATGQDLSPELYGRVPADVYVLSEPDGPRPGRRSSLYPPSPDSPLGFQLGDRSALYPPNSGERLPCPNPLCPPTNAPRRSRSNLDVDQRSSRRSSVQSSRSRTNSCSRPTPLGDDRRASVCKKSRPRRASTVSARRDSVRPTKTDVQQTRKMMEDDARDPEQARRHRRIATVVVGTFIFLLVASVLAVVVTLTHSSFLSPVVGSKELTEYRAQLRKENEELLNSLNRDNSVPENVTAPP</sequence>
<feature type="compositionally biased region" description="Low complexity" evidence="2">
    <location>
        <begin position="122"/>
        <end position="137"/>
    </location>
</feature>
<accession>E2BEY3</accession>
<proteinExistence type="predicted"/>
<feature type="region of interest" description="Disordered" evidence="2">
    <location>
        <begin position="51"/>
        <end position="191"/>
    </location>
</feature>
<evidence type="ECO:0000256" key="1">
    <source>
        <dbReference type="SAM" id="Coils"/>
    </source>
</evidence>
<keyword evidence="5" id="KW-1185">Reference proteome</keyword>
<feature type="coiled-coil region" evidence="1">
    <location>
        <begin position="233"/>
        <end position="260"/>
    </location>
</feature>
<feature type="transmembrane region" description="Helical" evidence="3">
    <location>
        <begin position="198"/>
        <end position="221"/>
    </location>
</feature>
<dbReference type="EMBL" id="GL447885">
    <property type="protein sequence ID" value="EFN85748.1"/>
    <property type="molecule type" value="Genomic_DNA"/>
</dbReference>
<feature type="compositionally biased region" description="Basic and acidic residues" evidence="2">
    <location>
        <begin position="180"/>
        <end position="191"/>
    </location>
</feature>
<protein>
    <submittedName>
        <fullName evidence="4">Uncharacterized protein</fullName>
    </submittedName>
</protein>
<evidence type="ECO:0000313" key="5">
    <source>
        <dbReference type="Proteomes" id="UP000008237"/>
    </source>
</evidence>